<feature type="non-terminal residue" evidence="1">
    <location>
        <position position="1"/>
    </location>
</feature>
<gene>
    <name evidence="1" type="ORF">B1B_04935</name>
</gene>
<accession>T1BPR9</accession>
<reference evidence="1" key="1">
    <citation type="submission" date="2013-08" db="EMBL/GenBank/DDBJ databases">
        <authorList>
            <person name="Mendez C."/>
            <person name="Richter M."/>
            <person name="Ferrer M."/>
            <person name="Sanchez J."/>
        </authorList>
    </citation>
    <scope>NUCLEOTIDE SEQUENCE</scope>
</reference>
<comment type="caution">
    <text evidence="1">The sequence shown here is derived from an EMBL/GenBank/DDBJ whole genome shotgun (WGS) entry which is preliminary data.</text>
</comment>
<protein>
    <submittedName>
        <fullName evidence="1">Uncharacterized protein</fullName>
    </submittedName>
</protein>
<feature type="non-terminal residue" evidence="1">
    <location>
        <position position="244"/>
    </location>
</feature>
<dbReference type="AlphaFoldDB" id="T1BPR9"/>
<reference evidence="1" key="2">
    <citation type="journal article" date="2014" name="ISME J.">
        <title>Microbial stratification in low pH oxic and suboxic macroscopic growths along an acid mine drainage.</title>
        <authorList>
            <person name="Mendez-Garcia C."/>
            <person name="Mesa V."/>
            <person name="Sprenger R.R."/>
            <person name="Richter M."/>
            <person name="Diez M.S."/>
            <person name="Solano J."/>
            <person name="Bargiela R."/>
            <person name="Golyshina O.V."/>
            <person name="Manteca A."/>
            <person name="Ramos J.L."/>
            <person name="Gallego J.R."/>
            <person name="Llorente I."/>
            <person name="Martins Dos Santos V.A."/>
            <person name="Jensen O.N."/>
            <person name="Pelaez A.I."/>
            <person name="Sanchez J."/>
            <person name="Ferrer M."/>
        </authorList>
    </citation>
    <scope>NUCLEOTIDE SEQUENCE</scope>
</reference>
<name>T1BPR9_9ZZZZ</name>
<proteinExistence type="predicted"/>
<sequence>NRLTSLRGSQISMIFQEPMAALNPVFSISNQIGETLQLHRMEAICRRLLEASPAPVRLGNLAPLLLKAAQEPGQPHLEAVAKTLADRSFRPGLETKILELFRGHEADARAQLPALEKHLHEEEGPRKLDLKGTAGKILEAAGEPAQPRLKAVCHEVAAQVGVPSLETELFYLFKGRTQDPQKMLPGVARAVRRVTLTPSQRKYLIFRAKLARHQAGVRGLYLREMEQGRSSRNDRRKLGLRFLR</sequence>
<organism evidence="1">
    <name type="scientific">mine drainage metagenome</name>
    <dbReference type="NCBI Taxonomy" id="410659"/>
    <lineage>
        <taxon>unclassified sequences</taxon>
        <taxon>metagenomes</taxon>
        <taxon>ecological metagenomes</taxon>
    </lineage>
</organism>
<evidence type="ECO:0000313" key="1">
    <source>
        <dbReference type="EMBL" id="EQD70553.1"/>
    </source>
</evidence>
<dbReference type="EMBL" id="AUZY01003106">
    <property type="protein sequence ID" value="EQD70553.1"/>
    <property type="molecule type" value="Genomic_DNA"/>
</dbReference>